<proteinExistence type="predicted"/>
<reference evidence="1" key="1">
    <citation type="journal article" date="2021" name="Proc. Natl. Acad. Sci. U.S.A.">
        <title>A Catalog of Tens of Thousands of Viruses from Human Metagenomes Reveals Hidden Associations with Chronic Diseases.</title>
        <authorList>
            <person name="Tisza M.J."/>
            <person name="Buck C.B."/>
        </authorList>
    </citation>
    <scope>NUCLEOTIDE SEQUENCE</scope>
    <source>
        <strain evidence="1">Ctcj91</strain>
    </source>
</reference>
<accession>A0A8S5QXV7</accession>
<name>A0A8S5QXV7_9CAUD</name>
<organism evidence="1">
    <name type="scientific">Siphoviridae sp. ctcj91</name>
    <dbReference type="NCBI Taxonomy" id="2826395"/>
    <lineage>
        <taxon>Viruses</taxon>
        <taxon>Duplodnaviria</taxon>
        <taxon>Heunggongvirae</taxon>
        <taxon>Uroviricota</taxon>
        <taxon>Caudoviricetes</taxon>
    </lineage>
</organism>
<dbReference type="EMBL" id="BK015758">
    <property type="protein sequence ID" value="DAE23691.1"/>
    <property type="molecule type" value="Genomic_DNA"/>
</dbReference>
<evidence type="ECO:0000313" key="1">
    <source>
        <dbReference type="EMBL" id="DAE23691.1"/>
    </source>
</evidence>
<protein>
    <submittedName>
        <fullName evidence="1">Uncharacterized protein</fullName>
    </submittedName>
</protein>
<sequence>MSFQRVERYSPIHTFPLRKRKGCCVTCLLRCSDCSR</sequence>